<dbReference type="InterPro" id="IPR051312">
    <property type="entry name" value="Diverse_Substr_Oxidored"/>
</dbReference>
<dbReference type="Gene3D" id="3.30.43.10">
    <property type="entry name" value="Uridine Diphospho-n-acetylenolpyruvylglucosamine Reductase, domain 2"/>
    <property type="match status" value="1"/>
</dbReference>
<dbReference type="SUPFAM" id="SSF56176">
    <property type="entry name" value="FAD-binding/transporter-associated domain-like"/>
    <property type="match status" value="1"/>
</dbReference>
<dbReference type="InterPro" id="IPR016166">
    <property type="entry name" value="FAD-bd_PCMH"/>
</dbReference>
<evidence type="ECO:0000256" key="3">
    <source>
        <dbReference type="ARBA" id="ARBA00023002"/>
    </source>
</evidence>
<dbReference type="RefSeq" id="WP_175275521.1">
    <property type="nucleotide sequence ID" value="NZ_CP054836.1"/>
</dbReference>
<dbReference type="GO" id="GO:0071949">
    <property type="term" value="F:FAD binding"/>
    <property type="evidence" value="ECO:0007669"/>
    <property type="project" value="InterPro"/>
</dbReference>
<dbReference type="PROSITE" id="PS51387">
    <property type="entry name" value="FAD_PCMH"/>
    <property type="match status" value="1"/>
</dbReference>
<protein>
    <submittedName>
        <fullName evidence="5">Xanthine dehydrogenase family protein subunit M</fullName>
    </submittedName>
</protein>
<accession>A0A6N1V9I2</accession>
<dbReference type="Proteomes" id="UP000509367">
    <property type="component" value="Chromosome"/>
</dbReference>
<dbReference type="KEGG" id="orm:HTY61_03625"/>
<dbReference type="AlphaFoldDB" id="A0A6N1V9I2"/>
<dbReference type="InterPro" id="IPR002346">
    <property type="entry name" value="Mopterin_DH_FAD-bd"/>
</dbReference>
<proteinExistence type="predicted"/>
<dbReference type="Gene3D" id="3.30.465.10">
    <property type="match status" value="1"/>
</dbReference>
<dbReference type="FunFam" id="3.30.465.10:FF:000017">
    <property type="entry name" value="Xanthine dehydrogenase, FAD binding subunit"/>
    <property type="match status" value="1"/>
</dbReference>
<name>A0A6N1V9I2_9HYPH</name>
<keyword evidence="3" id="KW-0560">Oxidoreductase</keyword>
<organism evidence="5 6">
    <name type="scientific">Oricola thermophila</name>
    <dbReference type="NCBI Taxonomy" id="2742145"/>
    <lineage>
        <taxon>Bacteria</taxon>
        <taxon>Pseudomonadati</taxon>
        <taxon>Pseudomonadota</taxon>
        <taxon>Alphaproteobacteria</taxon>
        <taxon>Hyphomicrobiales</taxon>
        <taxon>Ahrensiaceae</taxon>
        <taxon>Oricola</taxon>
    </lineage>
</organism>
<evidence type="ECO:0000256" key="2">
    <source>
        <dbReference type="ARBA" id="ARBA00022827"/>
    </source>
</evidence>
<dbReference type="SMART" id="SM01092">
    <property type="entry name" value="CO_deh_flav_C"/>
    <property type="match status" value="1"/>
</dbReference>
<dbReference type="Pfam" id="PF03450">
    <property type="entry name" value="CO_deh_flav_C"/>
    <property type="match status" value="1"/>
</dbReference>
<sequence>MIPGNFDYHRPESVADAVALLVKYGDEARATAGGHSLIPMMKLRMTEIAHLVDLQAIGDLKGIKVDGDSVSIGAMTTQHELITSDALAKAAPIIREASLQIADPQVRYVGTVGGNVANGDPGNDMPGLMQCLDASYVLSGPDGTREVAAREFYEAAYFTARSDEEILVTIRFPVPKGGYAYEKQKRKIGDYATAAAAVLIEKDGGKCTSASIAMTNLADTPVWCKAAADALVGTSLDGAALDSAVAAMQEAIDPQEDNRGPVDFKKHVAGVMLRRAIERAASRA</sequence>
<feature type="domain" description="FAD-binding PCMH-type" evidence="4">
    <location>
        <begin position="1"/>
        <end position="177"/>
    </location>
</feature>
<keyword evidence="1" id="KW-0285">Flavoprotein</keyword>
<dbReference type="GO" id="GO:0016491">
    <property type="term" value="F:oxidoreductase activity"/>
    <property type="evidence" value="ECO:0007669"/>
    <property type="project" value="UniProtKB-KW"/>
</dbReference>
<reference evidence="5 6" key="1">
    <citation type="submission" date="2020-06" db="EMBL/GenBank/DDBJ databases">
        <title>Oricola thermophila sp. nov. isolated from a tidal sediments.</title>
        <authorList>
            <person name="Kwon K.K."/>
            <person name="Yang S.-H."/>
            <person name="Park M.-J."/>
        </authorList>
    </citation>
    <scope>NUCLEOTIDE SEQUENCE [LARGE SCALE GENOMIC DNA]</scope>
    <source>
        <strain evidence="5 6">MEBiC13590</strain>
    </source>
</reference>
<keyword evidence="6" id="KW-1185">Reference proteome</keyword>
<dbReference type="PANTHER" id="PTHR42659:SF2">
    <property type="entry name" value="XANTHINE DEHYDROGENASE SUBUNIT C-RELATED"/>
    <property type="match status" value="1"/>
</dbReference>
<evidence type="ECO:0000313" key="6">
    <source>
        <dbReference type="Proteomes" id="UP000509367"/>
    </source>
</evidence>
<dbReference type="InterPro" id="IPR005107">
    <property type="entry name" value="CO_DH_flav_C"/>
</dbReference>
<gene>
    <name evidence="5" type="ORF">HTY61_03625</name>
</gene>
<dbReference type="PANTHER" id="PTHR42659">
    <property type="entry name" value="XANTHINE DEHYDROGENASE SUBUNIT C-RELATED"/>
    <property type="match status" value="1"/>
</dbReference>
<keyword evidence="2" id="KW-0274">FAD</keyword>
<dbReference type="InterPro" id="IPR016169">
    <property type="entry name" value="FAD-bd_PCMH_sub2"/>
</dbReference>
<dbReference type="InterPro" id="IPR016167">
    <property type="entry name" value="FAD-bd_PCMH_sub1"/>
</dbReference>
<dbReference type="Gene3D" id="3.30.390.50">
    <property type="entry name" value="CO dehydrogenase flavoprotein, C-terminal domain"/>
    <property type="match status" value="1"/>
</dbReference>
<evidence type="ECO:0000313" key="5">
    <source>
        <dbReference type="EMBL" id="QKV17624.1"/>
    </source>
</evidence>
<dbReference type="InterPro" id="IPR036683">
    <property type="entry name" value="CO_DH_flav_C_dom_sf"/>
</dbReference>
<dbReference type="Pfam" id="PF00941">
    <property type="entry name" value="FAD_binding_5"/>
    <property type="match status" value="1"/>
</dbReference>
<evidence type="ECO:0000259" key="4">
    <source>
        <dbReference type="PROSITE" id="PS51387"/>
    </source>
</evidence>
<dbReference type="SUPFAM" id="SSF55447">
    <property type="entry name" value="CO dehydrogenase flavoprotein C-terminal domain-like"/>
    <property type="match status" value="1"/>
</dbReference>
<evidence type="ECO:0000256" key="1">
    <source>
        <dbReference type="ARBA" id="ARBA00022630"/>
    </source>
</evidence>
<dbReference type="InterPro" id="IPR036318">
    <property type="entry name" value="FAD-bd_PCMH-like_sf"/>
</dbReference>
<dbReference type="EMBL" id="CP054836">
    <property type="protein sequence ID" value="QKV17624.1"/>
    <property type="molecule type" value="Genomic_DNA"/>
</dbReference>